<dbReference type="PANTHER" id="PTHR46206">
    <property type="entry name" value="CYTOCHROME P450"/>
    <property type="match status" value="1"/>
</dbReference>
<keyword evidence="11" id="KW-0472">Membrane</keyword>
<dbReference type="Pfam" id="PF00067">
    <property type="entry name" value="p450"/>
    <property type="match status" value="2"/>
</dbReference>
<comment type="similarity">
    <text evidence="3">Belongs to the cytochrome P450 family.</text>
</comment>
<keyword evidence="8" id="KW-0503">Monooxygenase</keyword>
<feature type="binding site" description="axial binding residue" evidence="9">
    <location>
        <position position="1556"/>
    </location>
    <ligand>
        <name>heme</name>
        <dbReference type="ChEBI" id="CHEBI:30413"/>
    </ligand>
    <ligandPart>
        <name>Fe</name>
        <dbReference type="ChEBI" id="CHEBI:18248"/>
    </ligandPart>
</feature>
<dbReference type="Pfam" id="PF00394">
    <property type="entry name" value="Cu-oxidase"/>
    <property type="match status" value="1"/>
</dbReference>
<evidence type="ECO:0000256" key="4">
    <source>
        <dbReference type="ARBA" id="ARBA00022723"/>
    </source>
</evidence>
<dbReference type="InterPro" id="IPR011707">
    <property type="entry name" value="Cu-oxidase-like_N"/>
</dbReference>
<evidence type="ECO:0000313" key="16">
    <source>
        <dbReference type="Proteomes" id="UP000286921"/>
    </source>
</evidence>
<dbReference type="Gene3D" id="2.60.40.420">
    <property type="entry name" value="Cupredoxins - blue copper proteins"/>
    <property type="match status" value="3"/>
</dbReference>
<dbReference type="InterPro" id="IPR002355">
    <property type="entry name" value="Cu_oxidase_Cu_BS"/>
</dbReference>
<dbReference type="GO" id="GO:0020037">
    <property type="term" value="F:heme binding"/>
    <property type="evidence" value="ECO:0007669"/>
    <property type="project" value="InterPro"/>
</dbReference>
<dbReference type="SUPFAM" id="SSF48264">
    <property type="entry name" value="Cytochrome P450"/>
    <property type="match status" value="2"/>
</dbReference>
<evidence type="ECO:0000259" key="12">
    <source>
        <dbReference type="Pfam" id="PF00394"/>
    </source>
</evidence>
<keyword evidence="6 9" id="KW-0408">Iron</keyword>
<evidence type="ECO:0000259" key="13">
    <source>
        <dbReference type="Pfam" id="PF07731"/>
    </source>
</evidence>
<proteinExistence type="inferred from homology"/>
<evidence type="ECO:0000256" key="8">
    <source>
        <dbReference type="ARBA" id="ARBA00023033"/>
    </source>
</evidence>
<evidence type="ECO:0000259" key="14">
    <source>
        <dbReference type="Pfam" id="PF07732"/>
    </source>
</evidence>
<name>A0A401KRW4_ASPAW</name>
<evidence type="ECO:0000256" key="6">
    <source>
        <dbReference type="ARBA" id="ARBA00023004"/>
    </source>
</evidence>
<feature type="region of interest" description="Disordered" evidence="10">
    <location>
        <begin position="556"/>
        <end position="575"/>
    </location>
</feature>
<dbReference type="InterPro" id="IPR002403">
    <property type="entry name" value="Cyt_P450_E_grp-IV"/>
</dbReference>
<feature type="transmembrane region" description="Helical" evidence="11">
    <location>
        <begin position="1407"/>
        <end position="1429"/>
    </location>
</feature>
<dbReference type="CDD" id="cd11058">
    <property type="entry name" value="CYP60B-like"/>
    <property type="match status" value="1"/>
</dbReference>
<keyword evidence="9" id="KW-0349">Heme</keyword>
<dbReference type="GO" id="GO:0016705">
    <property type="term" value="F:oxidoreductase activity, acting on paired donors, with incorporation or reduction of molecular oxygen"/>
    <property type="evidence" value="ECO:0007669"/>
    <property type="project" value="InterPro"/>
</dbReference>
<dbReference type="Gene3D" id="1.10.630.10">
    <property type="entry name" value="Cytochrome P450"/>
    <property type="match status" value="2"/>
</dbReference>
<comment type="cofactor">
    <cofactor evidence="1 9">
        <name>heme</name>
        <dbReference type="ChEBI" id="CHEBI:30413"/>
    </cofactor>
</comment>
<dbReference type="STRING" id="105351.A0A401KRW4"/>
<feature type="domain" description="Plastocyanin-like" evidence="12">
    <location>
        <begin position="716"/>
        <end position="872"/>
    </location>
</feature>
<keyword evidence="4 9" id="KW-0479">Metal-binding</keyword>
<dbReference type="CDD" id="cd11041">
    <property type="entry name" value="CYP503A1-like"/>
    <property type="match status" value="1"/>
</dbReference>
<keyword evidence="11" id="KW-0812">Transmembrane</keyword>
<dbReference type="InterPro" id="IPR036396">
    <property type="entry name" value="Cyt_P450_sf"/>
</dbReference>
<evidence type="ECO:0000256" key="7">
    <source>
        <dbReference type="ARBA" id="ARBA00023008"/>
    </source>
</evidence>
<dbReference type="PROSITE" id="PS00086">
    <property type="entry name" value="CYTOCHROME_P450"/>
    <property type="match status" value="1"/>
</dbReference>
<dbReference type="InterPro" id="IPR017972">
    <property type="entry name" value="Cyt_P450_CS"/>
</dbReference>
<dbReference type="PROSITE" id="PS00080">
    <property type="entry name" value="MULTICOPPER_OXIDASE2"/>
    <property type="match status" value="1"/>
</dbReference>
<dbReference type="GO" id="GO:0019748">
    <property type="term" value="P:secondary metabolic process"/>
    <property type="evidence" value="ECO:0007669"/>
    <property type="project" value="UniProtKB-ARBA"/>
</dbReference>
<organism evidence="15 16">
    <name type="scientific">Aspergillus awamori</name>
    <name type="common">Black koji mold</name>
    <dbReference type="NCBI Taxonomy" id="105351"/>
    <lineage>
        <taxon>Eukaryota</taxon>
        <taxon>Fungi</taxon>
        <taxon>Dikarya</taxon>
        <taxon>Ascomycota</taxon>
        <taxon>Pezizomycotina</taxon>
        <taxon>Eurotiomycetes</taxon>
        <taxon>Eurotiomycetidae</taxon>
        <taxon>Eurotiales</taxon>
        <taxon>Aspergillaceae</taxon>
        <taxon>Aspergillus</taxon>
    </lineage>
</organism>
<protein>
    <submittedName>
        <fullName evidence="15">Ent-kaurene oxidase</fullName>
    </submittedName>
</protein>
<dbReference type="FunFam" id="2.60.40.420:FF:000021">
    <property type="entry name" value="Extracellular dihydrogeodin oxidase/laccase"/>
    <property type="match status" value="1"/>
</dbReference>
<keyword evidence="7" id="KW-0186">Copper</keyword>
<dbReference type="InterPro" id="IPR001128">
    <property type="entry name" value="Cyt_P450"/>
</dbReference>
<feature type="domain" description="Plastocyanin-like" evidence="14">
    <location>
        <begin position="585"/>
        <end position="702"/>
    </location>
</feature>
<comment type="similarity">
    <text evidence="2">Belongs to the multicopper oxidase family.</text>
</comment>
<keyword evidence="11" id="KW-1133">Transmembrane helix</keyword>
<dbReference type="Pfam" id="PF07731">
    <property type="entry name" value="Cu-oxidase_2"/>
    <property type="match status" value="1"/>
</dbReference>
<dbReference type="InterPro" id="IPR008972">
    <property type="entry name" value="Cupredoxin"/>
</dbReference>
<feature type="transmembrane region" description="Helical" evidence="11">
    <location>
        <begin position="1116"/>
        <end position="1140"/>
    </location>
</feature>
<evidence type="ECO:0000256" key="1">
    <source>
        <dbReference type="ARBA" id="ARBA00001971"/>
    </source>
</evidence>
<evidence type="ECO:0000256" key="9">
    <source>
        <dbReference type="PIRSR" id="PIRSR602403-1"/>
    </source>
</evidence>
<dbReference type="InterPro" id="IPR001117">
    <property type="entry name" value="Cu-oxidase_2nd"/>
</dbReference>
<dbReference type="PRINTS" id="PR00465">
    <property type="entry name" value="EP450IV"/>
</dbReference>
<dbReference type="CDD" id="cd13854">
    <property type="entry name" value="CuRO_1_MaLCC_like"/>
    <property type="match status" value="1"/>
</dbReference>
<dbReference type="Pfam" id="PF07732">
    <property type="entry name" value="Cu-oxidase_3"/>
    <property type="match status" value="1"/>
</dbReference>
<dbReference type="CDD" id="cd13880">
    <property type="entry name" value="CuRO_2_MaLCC_like"/>
    <property type="match status" value="1"/>
</dbReference>
<dbReference type="GO" id="GO:0005507">
    <property type="term" value="F:copper ion binding"/>
    <property type="evidence" value="ECO:0007669"/>
    <property type="project" value="InterPro"/>
</dbReference>
<evidence type="ECO:0000256" key="5">
    <source>
        <dbReference type="ARBA" id="ARBA00023002"/>
    </source>
</evidence>
<keyword evidence="16" id="KW-1185">Reference proteome</keyword>
<sequence length="1611" mass="182613">MVNDTELWTLVTTAHPLPVESIHWTYTLLFLAVGAYCCSIFWSQIFGYKLPVFGTKSPWEPVIISNFRFFHHAEQVLQQGYNECKNRIFQFRRADTDMLVLPPKYVDEIRRLPNHIASPTLAHVHNLMGSRINMHIILRNNLHFRTLQVKLTPNLNSITLPMQEEVNYAIEKDFTKSEDEWVTIKPYHTILDLVSRVSARIFLGQPLCRNPQWLELSTQFTENVFVSLVFLRLFPMWTHGLLTWFMPSSYRGSAYIRQAKKLLVPEINRRRKLASEGIEEPAENKHNLLSWMMEIATPEESDPASLAHLEVVLSLAAIHTSQMNAVHVLYDLLVHPEYLEPIRDEIRTTILENGPWMTWEKSAFSKLRKLDSFMRESQRVNPPTLLSMHRVLLQEVTLSDSTRLPKGAHISMAVNAIQNDPEVTTDPETFDGFRYYKLRQREGEAHLHQFSTTQDRILNFGHGANACPGRFFAALEIKIILVRLLMDFEWKLKEPGKRPENLHAHEFIFPNPDAEILMRRRPASECLQLNIFLGHPTVTEFTKIPQRRERTLIGTQKKGGVPWGNADPAGPAPDTGVTRHYNFTVTRAYKSPDGFNKSVILVNDQFPGPLIEANWGDMIEVTVTNNIDSEDEGLTLHWHGLTQRKTPWYDGVPGVSQCPIAPGGGSFTYTFQADQYGTGWYHSHYSAQYNDGLYGPMVIHGPVQSEAAEYDIDLGPVMISDYYHVPYYQILQESFSKPPQAVPVDNNLINGKGMYDCNATETPLDCDSGSGLARFPFQSGKRHRLRLINTGALANQKFSIDNHDLLVIANDYVPVQPYRTKVVTLGVGQRTDVIVTGTGSSTDLVWMRSDIDMVCLQNTATISTARAIIAYEAINETSPVLMPNTTGHSWMSNNCRNDPLNRTIPYYPLTPTDPTTTQTVTISVGYNDTGFIVMFMDNSSFRVDYNDPILLATKQGSLTFPTDRNVYNFGTNTTVRLIFNNTYATAHPMHLHGHNFWVLAEGQGTWDGHITNPSNPLRRDTHILQPGTAENPAYAVLEWRQDNPGIWPLHCHMSIHSSAGMVILVMEQPDLIQKDMEIPTVMKQTCDDWDRFSHVEVVDQIDSGVPTLPSSFTPNAMALLVIATLLLILYPTTLIIYNLFLHPLARYPGPTLWRAFRFPFLLANIGGQLPHRIHDFHAQYGDIVRVAPDELSFVDPRAWRDIYTSDREFVRPHQYKDQPPGKTAANLIACSEAEHARLRKNLAPGFSEKFAALQEPILQKYIDTLFAKLDAKIASSEGDSASKGAEVDLVEWINYLAFDVIGDLTWGSSFGCLEGLRYHPWVQTVSQFKAAIVVGMIKFYPPLYRLLMAITPADALKPVMEMWKVTDERVAERVATTTPSTTTRPDFVGIMMASGAMTQEEMEVNSMLIIAAGSESITTVITGVINYLLREQDQRSLRELVDLLHNTFPTEEEITATRLKSVSYLDAVLMEGMRLCPTIPDAMRRQVPRSGARVAGKFVPEGMIVSIPPLASYRAPGNFSSPTEFVPRRWLGEDKQFDLSKQKKAFNPFSLGSHNCPGQNLAWIELRLILARLLWRYDLAAVDVPAWEKQGIWWFWDKKPLVHPLIVLESI</sequence>
<reference evidence="15 16" key="1">
    <citation type="submission" date="2016-09" db="EMBL/GenBank/DDBJ databases">
        <title>Aspergillus awamori IFM 58123T.</title>
        <authorList>
            <person name="Kusuya Y."/>
            <person name="Shimizu M."/>
            <person name="Takahashi H."/>
            <person name="Yaguchi T."/>
        </authorList>
    </citation>
    <scope>NUCLEOTIDE SEQUENCE [LARGE SCALE GENOMIC DNA]</scope>
    <source>
        <strain evidence="15 16">IFM 58123</strain>
    </source>
</reference>
<dbReference type="SUPFAM" id="SSF49503">
    <property type="entry name" value="Cupredoxins"/>
    <property type="match status" value="3"/>
</dbReference>
<accession>A0A401KRW4</accession>
<evidence type="ECO:0000256" key="10">
    <source>
        <dbReference type="SAM" id="MobiDB-lite"/>
    </source>
</evidence>
<evidence type="ECO:0000256" key="11">
    <source>
        <dbReference type="SAM" id="Phobius"/>
    </source>
</evidence>
<feature type="domain" description="Plastocyanin-like" evidence="13">
    <location>
        <begin position="955"/>
        <end position="1069"/>
    </location>
</feature>
<feature type="transmembrane region" description="Helical" evidence="11">
    <location>
        <begin position="24"/>
        <end position="42"/>
    </location>
</feature>
<evidence type="ECO:0000256" key="2">
    <source>
        <dbReference type="ARBA" id="ARBA00010609"/>
    </source>
</evidence>
<dbReference type="InterPro" id="IPR011706">
    <property type="entry name" value="Cu-oxidase_C"/>
</dbReference>
<dbReference type="Proteomes" id="UP000286921">
    <property type="component" value="Unassembled WGS sequence"/>
</dbReference>
<evidence type="ECO:0000313" key="15">
    <source>
        <dbReference type="EMBL" id="GCB22002.1"/>
    </source>
</evidence>
<gene>
    <name evidence="15" type="ORF">AAWM_04887</name>
</gene>
<evidence type="ECO:0000256" key="3">
    <source>
        <dbReference type="ARBA" id="ARBA00010617"/>
    </source>
</evidence>
<keyword evidence="5" id="KW-0560">Oxidoreductase</keyword>
<dbReference type="EMBL" id="BDHI01000014">
    <property type="protein sequence ID" value="GCB22002.1"/>
    <property type="molecule type" value="Genomic_DNA"/>
</dbReference>
<dbReference type="GO" id="GO:0005506">
    <property type="term" value="F:iron ion binding"/>
    <property type="evidence" value="ECO:0007669"/>
    <property type="project" value="InterPro"/>
</dbReference>
<dbReference type="CDD" id="cd13901">
    <property type="entry name" value="CuRO_3_MaLCC_like"/>
    <property type="match status" value="1"/>
</dbReference>
<comment type="caution">
    <text evidence="15">The sequence shown here is derived from an EMBL/GenBank/DDBJ whole genome shotgun (WGS) entry which is preliminary data.</text>
</comment>
<dbReference type="GO" id="GO:0004497">
    <property type="term" value="F:monooxygenase activity"/>
    <property type="evidence" value="ECO:0007669"/>
    <property type="project" value="UniProtKB-KW"/>
</dbReference>